<proteinExistence type="predicted"/>
<sequence>MPFLILLFCINAIHSSIYYQYFQERPVRMKKVVIQSFSAS</sequence>
<dbReference type="AlphaFoldDB" id="D3AA00"/>
<evidence type="ECO:0000313" key="1">
    <source>
        <dbReference type="EMBL" id="EFD01374.1"/>
    </source>
</evidence>
<protein>
    <submittedName>
        <fullName evidence="1">Uncharacterized protein</fullName>
    </submittedName>
</protein>
<evidence type="ECO:0000313" key="2">
    <source>
        <dbReference type="Proteomes" id="UP000004968"/>
    </source>
</evidence>
<dbReference type="EMBL" id="ACIO01000025">
    <property type="protein sequence ID" value="EFD01374.1"/>
    <property type="molecule type" value="Genomic_DNA"/>
</dbReference>
<organism evidence="1 2">
    <name type="scientific">Hungatella hathewayi DSM 13479</name>
    <dbReference type="NCBI Taxonomy" id="566550"/>
    <lineage>
        <taxon>Bacteria</taxon>
        <taxon>Bacillati</taxon>
        <taxon>Bacillota</taxon>
        <taxon>Clostridia</taxon>
        <taxon>Lachnospirales</taxon>
        <taxon>Lachnospiraceae</taxon>
        <taxon>Hungatella</taxon>
    </lineage>
</organism>
<gene>
    <name evidence="1" type="ORF">CLOSTHATH_00420</name>
</gene>
<dbReference type="HOGENOM" id="CLU_3290821_0_0_9"/>
<accession>D3AA00</accession>
<reference evidence="1 2" key="1">
    <citation type="submission" date="2010-01" db="EMBL/GenBank/DDBJ databases">
        <authorList>
            <person name="Weinstock G."/>
            <person name="Sodergren E."/>
            <person name="Clifton S."/>
            <person name="Fulton L."/>
            <person name="Fulton B."/>
            <person name="Courtney L."/>
            <person name="Fronick C."/>
            <person name="Harrison M."/>
            <person name="Strong C."/>
            <person name="Farmer C."/>
            <person name="Delahaunty K."/>
            <person name="Markovic C."/>
            <person name="Hall O."/>
            <person name="Minx P."/>
            <person name="Tomlinson C."/>
            <person name="Mitreva M."/>
            <person name="Nelson J."/>
            <person name="Hou S."/>
            <person name="Wollam A."/>
            <person name="Pepin K.H."/>
            <person name="Johnson M."/>
            <person name="Bhonagiri V."/>
            <person name="Nash W.E."/>
            <person name="Warren W."/>
            <person name="Chinwalla A."/>
            <person name="Mardis E.R."/>
            <person name="Wilson R.K."/>
        </authorList>
    </citation>
    <scope>NUCLEOTIDE SEQUENCE [LARGE SCALE GENOMIC DNA]</scope>
    <source>
        <strain evidence="1 2">DSM 13479</strain>
    </source>
</reference>
<dbReference type="Proteomes" id="UP000004968">
    <property type="component" value="Unassembled WGS sequence"/>
</dbReference>
<comment type="caution">
    <text evidence="1">The sequence shown here is derived from an EMBL/GenBank/DDBJ whole genome shotgun (WGS) entry which is preliminary data.</text>
</comment>
<name>D3AA00_9FIRM</name>